<feature type="compositionally biased region" description="Low complexity" evidence="1">
    <location>
        <begin position="90"/>
        <end position="105"/>
    </location>
</feature>
<feature type="compositionally biased region" description="Polar residues" evidence="1">
    <location>
        <begin position="377"/>
        <end position="387"/>
    </location>
</feature>
<accession>A0A836I7P4</accession>
<dbReference type="Proteomes" id="UP000674318">
    <property type="component" value="Unassembled WGS sequence"/>
</dbReference>
<gene>
    <name evidence="2" type="ORF">JKF63_02161</name>
</gene>
<feature type="compositionally biased region" description="Polar residues" evidence="1">
    <location>
        <begin position="178"/>
        <end position="188"/>
    </location>
</feature>
<sequence>MSIIYVDELVIRLPSDARNTFNPLYAFGGGGGGSKNNNNRFSAPVMGLREVCSGHVLLPIDEEGSIVVTPGQRYSVVLVREMRRDSAASVVAPPPAGAGSLSSASNCLPSGGNRNANEKKKTGATPVGPQKQQPQPQQACLQQQQPTKQPSVVREVSVPAPVSQNAVSQPKKGHKASHQSTPPDTAPTSEALCVPTEAEPNPANRKRRRQDDNTVQAQQKQQRDRQTTSLTTNKNDVELDTDDVPLIDVYRNQESYTSPRTSPVIEPSMSTESSHHHRKRGSSRKKPETSLMPPPSPSPMRRSPSGDNGYGKQGSPSLVPLSSAQPAASHPPTLTQEPAVEEDVRTTATSKKRHSRSKVMAPTFASAAAAAAAPTNGPRNSPQQQPETSDEVKSATKAPRQRSASTENIPVTLPPSTRASTVRRVPLDTSSDSD</sequence>
<dbReference type="RefSeq" id="XP_067754360.1">
    <property type="nucleotide sequence ID" value="XM_067898203.1"/>
</dbReference>
<feature type="compositionally biased region" description="Polar residues" evidence="1">
    <location>
        <begin position="402"/>
        <end position="420"/>
    </location>
</feature>
<evidence type="ECO:0000313" key="3">
    <source>
        <dbReference type="Proteomes" id="UP000674318"/>
    </source>
</evidence>
<organism evidence="2 3">
    <name type="scientific">Porcisia hertigi</name>
    <dbReference type="NCBI Taxonomy" id="2761500"/>
    <lineage>
        <taxon>Eukaryota</taxon>
        <taxon>Discoba</taxon>
        <taxon>Euglenozoa</taxon>
        <taxon>Kinetoplastea</taxon>
        <taxon>Metakinetoplastina</taxon>
        <taxon>Trypanosomatida</taxon>
        <taxon>Trypanosomatidae</taxon>
        <taxon>Leishmaniinae</taxon>
        <taxon>Porcisia</taxon>
    </lineage>
</organism>
<evidence type="ECO:0000313" key="2">
    <source>
        <dbReference type="EMBL" id="KAG5495108.1"/>
    </source>
</evidence>
<name>A0A836I7P4_9TRYP</name>
<dbReference type="AlphaFoldDB" id="A0A836I7P4"/>
<feature type="compositionally biased region" description="Polar residues" evidence="1">
    <location>
        <begin position="106"/>
        <end position="115"/>
    </location>
</feature>
<dbReference type="GeneID" id="94288280"/>
<evidence type="ECO:0000256" key="1">
    <source>
        <dbReference type="SAM" id="MobiDB-lite"/>
    </source>
</evidence>
<dbReference type="KEGG" id="phet:94288280"/>
<comment type="caution">
    <text evidence="2">The sequence shown here is derived from an EMBL/GenBank/DDBJ whole genome shotgun (WGS) entry which is preliminary data.</text>
</comment>
<reference evidence="2 3" key="1">
    <citation type="submission" date="2021-02" db="EMBL/GenBank/DDBJ databases">
        <title>Porcisia hertigi Genome sequencing and assembly.</title>
        <authorList>
            <person name="Almutairi H."/>
            <person name="Gatherer D."/>
        </authorList>
    </citation>
    <scope>NUCLEOTIDE SEQUENCE [LARGE SCALE GENOMIC DNA]</scope>
    <source>
        <strain evidence="2 3">C119</strain>
    </source>
</reference>
<feature type="compositionally biased region" description="Polar residues" evidence="1">
    <location>
        <begin position="314"/>
        <end position="336"/>
    </location>
</feature>
<dbReference type="OrthoDB" id="267363at2759"/>
<proteinExistence type="predicted"/>
<keyword evidence="3" id="KW-1185">Reference proteome</keyword>
<dbReference type="EMBL" id="JAFJZO010000033">
    <property type="protein sequence ID" value="KAG5495108.1"/>
    <property type="molecule type" value="Genomic_DNA"/>
</dbReference>
<feature type="compositionally biased region" description="Polar residues" evidence="1">
    <location>
        <begin position="252"/>
        <end position="261"/>
    </location>
</feature>
<feature type="compositionally biased region" description="Basic residues" evidence="1">
    <location>
        <begin position="275"/>
        <end position="284"/>
    </location>
</feature>
<feature type="compositionally biased region" description="Low complexity" evidence="1">
    <location>
        <begin position="129"/>
        <end position="150"/>
    </location>
</feature>
<feature type="region of interest" description="Disordered" evidence="1">
    <location>
        <begin position="90"/>
        <end position="434"/>
    </location>
</feature>
<protein>
    <submittedName>
        <fullName evidence="2">Uncharacterized protein</fullName>
    </submittedName>
</protein>